<reference evidence="1 2" key="1">
    <citation type="submission" date="2017-01" db="EMBL/GenBank/DDBJ databases">
        <title>Genome sequencing of Rhodoferax fermentans JCM 7819.</title>
        <authorList>
            <person name="Kim Y.J."/>
            <person name="Farh M.E.-A."/>
            <person name="Yang D.-C."/>
        </authorList>
    </citation>
    <scope>NUCLEOTIDE SEQUENCE [LARGE SCALE GENOMIC DNA]</scope>
    <source>
        <strain evidence="1 2">JCM 7819</strain>
    </source>
</reference>
<keyword evidence="2" id="KW-1185">Reference proteome</keyword>
<name>A0A1T1AP04_RHOFE</name>
<dbReference type="Proteomes" id="UP000190750">
    <property type="component" value="Unassembled WGS sequence"/>
</dbReference>
<evidence type="ECO:0000313" key="1">
    <source>
        <dbReference type="EMBL" id="OOV05723.1"/>
    </source>
</evidence>
<sequence>MTYLVDWASMLPALALQRSENASSGSGWVPASFCATVQFLTKQIARLGMHLKLVLSHRDLEREHVHEHPISWHPRIVSASSIYCFEANFQSLLNPTFHHVEDFTKQRVGERRRILST</sequence>
<dbReference type="STRING" id="28066.RF819_02510"/>
<dbReference type="EMBL" id="MTJN01000002">
    <property type="protein sequence ID" value="OOV05723.1"/>
    <property type="molecule type" value="Genomic_DNA"/>
</dbReference>
<gene>
    <name evidence="1" type="ORF">RF819_02510</name>
</gene>
<dbReference type="AlphaFoldDB" id="A0A1T1AP04"/>
<accession>A0A1T1AP04</accession>
<protein>
    <submittedName>
        <fullName evidence="1">Uncharacterized protein</fullName>
    </submittedName>
</protein>
<evidence type="ECO:0000313" key="2">
    <source>
        <dbReference type="Proteomes" id="UP000190750"/>
    </source>
</evidence>
<organism evidence="1 2">
    <name type="scientific">Rhodoferax fermentans</name>
    <dbReference type="NCBI Taxonomy" id="28066"/>
    <lineage>
        <taxon>Bacteria</taxon>
        <taxon>Pseudomonadati</taxon>
        <taxon>Pseudomonadota</taxon>
        <taxon>Betaproteobacteria</taxon>
        <taxon>Burkholderiales</taxon>
        <taxon>Comamonadaceae</taxon>
        <taxon>Rhodoferax</taxon>
    </lineage>
</organism>
<proteinExistence type="predicted"/>
<comment type="caution">
    <text evidence="1">The sequence shown here is derived from an EMBL/GenBank/DDBJ whole genome shotgun (WGS) entry which is preliminary data.</text>
</comment>